<reference evidence="2" key="3">
    <citation type="submission" date="2001-07" db="EMBL/GenBank/DDBJ databases">
        <authorList>
            <person name="Lam B."/>
            <person name="Southwick A."/>
            <person name="Karlin-Neumann G."/>
            <person name="Nguyen M."/>
            <person name="Miranda M."/>
            <person name="Palm C.J."/>
            <person name="Bowser L."/>
            <person name="Jones T."/>
            <person name="Banh J."/>
            <person name="Chen H."/>
            <person name="Cheuk R."/>
            <person name="Chung M.K."/>
            <person name="Kim C."/>
            <person name="Lin J."/>
            <person name="Liu S.X."/>
            <person name="Pham P.K."/>
            <person name="Sakano H."/>
            <person name="Shinn P."/>
            <person name="Yamada K."/>
            <person name="Ecker J."/>
            <person name="Theologis A."/>
            <person name="Davis R.W."/>
        </authorList>
    </citation>
    <scope>NUCLEOTIDE SEQUENCE</scope>
</reference>
<dbReference type="EMBL" id="AC006136">
    <property type="protein sequence ID" value="AAD15378.1"/>
    <property type="molecule type" value="Genomic_DNA"/>
</dbReference>
<reference evidence="1" key="4">
    <citation type="submission" date="2002-02" db="EMBL/GenBank/DDBJ databases">
        <authorList>
            <person name="Town C.D."/>
            <person name="Kaul S."/>
        </authorList>
    </citation>
    <scope>NUCLEOTIDE SEQUENCE</scope>
</reference>
<accession>Q9ZQL9</accession>
<dbReference type="EMBL" id="AY044319">
    <property type="protein sequence ID" value="AAK73260.1"/>
    <property type="molecule type" value="mRNA"/>
</dbReference>
<proteinExistence type="evidence at transcript level"/>
<reference key="1">
    <citation type="journal article" date="1999" name="Nature">
        <title>Sequence and analysis of chromosome 2 of the plant Arabidopsis thaliana.</title>
        <authorList>
            <person name="Lin X."/>
            <person name="Kaul S."/>
            <person name="Rounsley S."/>
            <person name="Shea T.P."/>
            <person name="Benito M.I."/>
            <person name="Town C.D."/>
            <person name="Fujii C.Y."/>
            <person name="Mason T."/>
            <person name="Bowman C.L."/>
            <person name="Barnstead M."/>
            <person name="Feldblyum T.V."/>
            <person name="Buell C.R."/>
            <person name="Ketchum K.A."/>
            <person name="Lee J."/>
            <person name="Ronning C.M."/>
            <person name="Koo H.L."/>
            <person name="Moffat K.S."/>
            <person name="Cronin L.A."/>
            <person name="Shen M."/>
            <person name="Pai G."/>
            <person name="Van Aken S."/>
            <person name="Umayam L."/>
            <person name="Tallon L.J."/>
            <person name="Gill J.E."/>
            <person name="Adams M.D."/>
            <person name="Carrera A.J."/>
            <person name="Creasy T.H."/>
            <person name="Goodman H.M."/>
            <person name="Somerville C.R."/>
            <person name="Copenhaver G.P."/>
            <person name="Preuss D."/>
            <person name="Nierman W.C."/>
            <person name="White O."/>
            <person name="Eisen J.A."/>
            <person name="Salzberg S.L."/>
            <person name="Fraser C.M."/>
            <person name="Venter J.C."/>
        </authorList>
    </citation>
    <scope>NUCLEOTIDE SEQUENCE [LARGE SCALE GENOMIC DNA]</scope>
    <source>
        <strain>cv. Columbia</strain>
    </source>
</reference>
<name>Q9ZQL9_ARATH</name>
<organism evidence="1">
    <name type="scientific">Arabidopsis thaliana</name>
    <name type="common">Mouse-ear cress</name>
    <dbReference type="NCBI Taxonomy" id="3702"/>
    <lineage>
        <taxon>Eukaryota</taxon>
        <taxon>Viridiplantae</taxon>
        <taxon>Streptophyta</taxon>
        <taxon>Embryophyta</taxon>
        <taxon>Tracheophyta</taxon>
        <taxon>Spermatophyta</taxon>
        <taxon>Magnoliopsida</taxon>
        <taxon>eudicotyledons</taxon>
        <taxon>Gunneridae</taxon>
        <taxon>Pentapetalae</taxon>
        <taxon>rosids</taxon>
        <taxon>malvids</taxon>
        <taxon>Brassicales</taxon>
        <taxon>Brassicaceae</taxon>
        <taxon>Camelineae</taxon>
        <taxon>Arabidopsis</taxon>
    </lineage>
</organism>
<gene>
    <name evidence="1" type="ordered locus">At2g11260</name>
    <name evidence="2" type="ordered locus">At2g11260/T13H18.16</name>
</gene>
<evidence type="ECO:0000313" key="1">
    <source>
        <dbReference type="EMBL" id="AAD15378.1"/>
    </source>
</evidence>
<protein>
    <submittedName>
        <fullName evidence="1 2">Uncharacterized protein At2g11260</fullName>
    </submittedName>
</protein>
<dbReference type="AlphaFoldDB" id="Q9ZQL9"/>
<sequence length="43" mass="4821">MVSRTSDFRPSTKTFSFAEELVISKSRISPKSTPIALSISWCQ</sequence>
<evidence type="ECO:0000313" key="2">
    <source>
        <dbReference type="EMBL" id="AAK73260.1"/>
    </source>
</evidence>
<dbReference type="PIR" id="C84497">
    <property type="entry name" value="C84497"/>
</dbReference>
<reference evidence="1" key="2">
    <citation type="submission" date="2000-03" db="EMBL/GenBank/DDBJ databases">
        <authorList>
            <person name="Lin X."/>
            <person name="Kaul S."/>
            <person name="Shea T.P."/>
            <person name="Fujii C.Y."/>
            <person name="Shen M."/>
            <person name="VanAken S.E."/>
            <person name="Barnstead M.E."/>
            <person name="Mason T.M."/>
            <person name="Bowman C.L."/>
            <person name="Ronning C.M."/>
            <person name="Benito M.-I."/>
            <person name="Carrera A.J."/>
            <person name="Creasy T.H."/>
            <person name="Buell C.R."/>
            <person name="Town C.D."/>
            <person name="Nierman W.C."/>
            <person name="Fraser C.M."/>
            <person name="Venter J.C."/>
        </authorList>
    </citation>
    <scope>NUCLEOTIDE SEQUENCE</scope>
</reference>